<evidence type="ECO:0000259" key="1">
    <source>
        <dbReference type="Pfam" id="PF13115"/>
    </source>
</evidence>
<evidence type="ECO:0000313" key="2">
    <source>
        <dbReference type="EMBL" id="BBH93465.1"/>
    </source>
</evidence>
<accession>A0A455T4P5</accession>
<sequence length="143" mass="15339">MRRNLLVIVLGLLFLALLTWLGGLVATLTPASPASEQRQAQAGPYEVTLQLSPDPPLSTQPAIIVLRITEVASGVLVSDAHVQVEGTMPEMNMGLPPVSASPGSDGLYRARLQLAMSGLWQLRVTIERSAQPSESLLFQFVAH</sequence>
<dbReference type="EMBL" id="AP019377">
    <property type="protein sequence ID" value="BBH93465.1"/>
    <property type="molecule type" value="Genomic_DNA"/>
</dbReference>
<reference evidence="2" key="1">
    <citation type="submission" date="2018-12" db="EMBL/GenBank/DDBJ databases">
        <title>Novel natural products biosynthetic potential of the class Ktedonobacteria.</title>
        <authorList>
            <person name="Zheng Y."/>
            <person name="Saitou A."/>
            <person name="Wang C.M."/>
            <person name="Toyoda A."/>
            <person name="Minakuchi Y."/>
            <person name="Sekiguchi Y."/>
            <person name="Ueda K."/>
            <person name="Takano H."/>
            <person name="Sakai Y."/>
            <person name="Yokota A."/>
            <person name="Yabe S."/>
        </authorList>
    </citation>
    <scope>NUCLEOTIDE SEQUENCE</scope>
    <source>
        <strain evidence="2">A3-2</strain>
    </source>
</reference>
<feature type="domain" description="YtkA-like" evidence="1">
    <location>
        <begin position="40"/>
        <end position="124"/>
    </location>
</feature>
<proteinExistence type="predicted"/>
<name>A0A455T4P5_9CHLR</name>
<dbReference type="InterPro" id="IPR032693">
    <property type="entry name" value="YtkA-like_dom"/>
</dbReference>
<dbReference type="AlphaFoldDB" id="A0A455T4P5"/>
<dbReference type="Pfam" id="PF13115">
    <property type="entry name" value="YtkA"/>
    <property type="match status" value="1"/>
</dbReference>
<gene>
    <name evidence="2" type="ORF">KTA_16640</name>
</gene>
<organism evidence="2">
    <name type="scientific">Thermogemmatispora argillosa</name>
    <dbReference type="NCBI Taxonomy" id="2045280"/>
    <lineage>
        <taxon>Bacteria</taxon>
        <taxon>Bacillati</taxon>
        <taxon>Chloroflexota</taxon>
        <taxon>Ktedonobacteria</taxon>
        <taxon>Thermogemmatisporales</taxon>
        <taxon>Thermogemmatisporaceae</taxon>
        <taxon>Thermogemmatispora</taxon>
    </lineage>
</organism>
<protein>
    <recommendedName>
        <fullName evidence="1">YtkA-like domain-containing protein</fullName>
    </recommendedName>
</protein>